<evidence type="ECO:0000256" key="4">
    <source>
        <dbReference type="ARBA" id="ARBA00023136"/>
    </source>
</evidence>
<gene>
    <name evidence="9" type="ORF">LTR32_000814</name>
</gene>
<comment type="subcellular location">
    <subcellularLocation>
        <location evidence="1">Membrane</location>
        <topology evidence="1">Multi-pass membrane protein</topology>
    </subcellularLocation>
</comment>
<feature type="domain" description="Rhodopsin" evidence="8">
    <location>
        <begin position="1"/>
        <end position="242"/>
    </location>
</feature>
<comment type="caution">
    <text evidence="9">The sequence shown here is derived from an EMBL/GenBank/DDBJ whole genome shotgun (WGS) entry which is preliminary data.</text>
</comment>
<reference evidence="9 10" key="1">
    <citation type="submission" date="2023-08" db="EMBL/GenBank/DDBJ databases">
        <title>Black Yeasts Isolated from many extreme environments.</title>
        <authorList>
            <person name="Coleine C."/>
            <person name="Stajich J.E."/>
            <person name="Selbmann L."/>
        </authorList>
    </citation>
    <scope>NUCLEOTIDE SEQUENCE [LARGE SCALE GENOMIC DNA]</scope>
    <source>
        <strain evidence="9 10">CCFEE 5386</strain>
    </source>
</reference>
<evidence type="ECO:0000256" key="5">
    <source>
        <dbReference type="ARBA" id="ARBA00038359"/>
    </source>
</evidence>
<evidence type="ECO:0000313" key="10">
    <source>
        <dbReference type="Proteomes" id="UP001308179"/>
    </source>
</evidence>
<comment type="similarity">
    <text evidence="5">Belongs to the SAT4 family.</text>
</comment>
<evidence type="ECO:0000256" key="7">
    <source>
        <dbReference type="SAM" id="Phobius"/>
    </source>
</evidence>
<keyword evidence="3 7" id="KW-1133">Transmembrane helix</keyword>
<accession>A0ABR0LEY1</accession>
<dbReference type="InterPro" id="IPR052337">
    <property type="entry name" value="SAT4-like"/>
</dbReference>
<dbReference type="PANTHER" id="PTHR33048">
    <property type="entry name" value="PTH11-LIKE INTEGRAL MEMBRANE PROTEIN (AFU_ORTHOLOGUE AFUA_5G11245)"/>
    <property type="match status" value="1"/>
</dbReference>
<evidence type="ECO:0000259" key="8">
    <source>
        <dbReference type="Pfam" id="PF20684"/>
    </source>
</evidence>
<feature type="transmembrane region" description="Helical" evidence="7">
    <location>
        <begin position="96"/>
        <end position="118"/>
    </location>
</feature>
<evidence type="ECO:0000256" key="1">
    <source>
        <dbReference type="ARBA" id="ARBA00004141"/>
    </source>
</evidence>
<evidence type="ECO:0000256" key="6">
    <source>
        <dbReference type="SAM" id="MobiDB-lite"/>
    </source>
</evidence>
<sequence length="324" mass="35981">MRLYAKGRILKRLGLDDVLMTTALLVAIAHAIVMTIAYHYGWGRHTQYLSDYQILNAVKWIFVSQGMGVVAPALGRISFCLFMLQIVGLTSRWKRLSLHVTWMSQILINTVCVVMIYTQSGVHVSALWGAERAKCLDPSVQTIYGYFQSGFNSLSDLYLTILPAIVIWILQIQTTLKAGLSALLCLSIFAFAASVVKTYEIHILNERGDITWNFVNFVIWAALEINIVIIVASVPTLSPLFKDHTSNRTYYMHTLHDCKRTGGAASAPMGRLHSTTVAAGSSNRKPSHTDDGERGRDTGVAVGYTRFGRFILMAALEFPGKDVM</sequence>
<name>A0ABR0LEY1_9PEZI</name>
<feature type="transmembrane region" description="Helical" evidence="7">
    <location>
        <begin position="178"/>
        <end position="197"/>
    </location>
</feature>
<dbReference type="InterPro" id="IPR049326">
    <property type="entry name" value="Rhodopsin_dom_fungi"/>
</dbReference>
<dbReference type="EMBL" id="JAVRRR010000025">
    <property type="protein sequence ID" value="KAK5147795.1"/>
    <property type="molecule type" value="Genomic_DNA"/>
</dbReference>
<dbReference type="PANTHER" id="PTHR33048:SF164">
    <property type="entry name" value="INTEGRAL MEMBRANE PROTEIN-RELATED"/>
    <property type="match status" value="1"/>
</dbReference>
<dbReference type="Pfam" id="PF20684">
    <property type="entry name" value="Fung_rhodopsin"/>
    <property type="match status" value="1"/>
</dbReference>
<evidence type="ECO:0000256" key="2">
    <source>
        <dbReference type="ARBA" id="ARBA00022692"/>
    </source>
</evidence>
<keyword evidence="4 7" id="KW-0472">Membrane</keyword>
<keyword evidence="10" id="KW-1185">Reference proteome</keyword>
<feature type="transmembrane region" description="Helical" evidence="7">
    <location>
        <begin position="21"/>
        <end position="40"/>
    </location>
</feature>
<feature type="transmembrane region" description="Helical" evidence="7">
    <location>
        <begin position="60"/>
        <end position="84"/>
    </location>
</feature>
<organism evidence="9 10">
    <name type="scientific">Rachicladosporium monterosium</name>
    <dbReference type="NCBI Taxonomy" id="1507873"/>
    <lineage>
        <taxon>Eukaryota</taxon>
        <taxon>Fungi</taxon>
        <taxon>Dikarya</taxon>
        <taxon>Ascomycota</taxon>
        <taxon>Pezizomycotina</taxon>
        <taxon>Dothideomycetes</taxon>
        <taxon>Dothideomycetidae</taxon>
        <taxon>Cladosporiales</taxon>
        <taxon>Cladosporiaceae</taxon>
        <taxon>Rachicladosporium</taxon>
    </lineage>
</organism>
<feature type="region of interest" description="Disordered" evidence="6">
    <location>
        <begin position="276"/>
        <end position="297"/>
    </location>
</feature>
<feature type="transmembrane region" description="Helical" evidence="7">
    <location>
        <begin position="217"/>
        <end position="241"/>
    </location>
</feature>
<dbReference type="Proteomes" id="UP001308179">
    <property type="component" value="Unassembled WGS sequence"/>
</dbReference>
<protein>
    <recommendedName>
        <fullName evidence="8">Rhodopsin domain-containing protein</fullName>
    </recommendedName>
</protein>
<keyword evidence="2 7" id="KW-0812">Transmembrane</keyword>
<feature type="compositionally biased region" description="Basic and acidic residues" evidence="6">
    <location>
        <begin position="287"/>
        <end position="297"/>
    </location>
</feature>
<evidence type="ECO:0000313" key="9">
    <source>
        <dbReference type="EMBL" id="KAK5147795.1"/>
    </source>
</evidence>
<evidence type="ECO:0000256" key="3">
    <source>
        <dbReference type="ARBA" id="ARBA00022989"/>
    </source>
</evidence>
<feature type="transmembrane region" description="Helical" evidence="7">
    <location>
        <begin position="154"/>
        <end position="171"/>
    </location>
</feature>
<proteinExistence type="inferred from homology"/>